<dbReference type="InterPro" id="IPR036735">
    <property type="entry name" value="NGN_dom_sf"/>
</dbReference>
<keyword evidence="1" id="KW-0889">Transcription antitermination</keyword>
<dbReference type="AlphaFoldDB" id="Q0F316"/>
<dbReference type="CDD" id="cd09892">
    <property type="entry name" value="NGN_SP_RfaH"/>
    <property type="match status" value="1"/>
</dbReference>
<dbReference type="GO" id="GO:0031564">
    <property type="term" value="P:transcription antitermination"/>
    <property type="evidence" value="ECO:0007669"/>
    <property type="project" value="UniProtKB-KW"/>
</dbReference>
<dbReference type="FunCoup" id="Q0F316">
    <property type="interactions" value="21"/>
</dbReference>
<organism evidence="5 6">
    <name type="scientific">Mariprofundus ferrooxydans PV-1</name>
    <dbReference type="NCBI Taxonomy" id="314345"/>
    <lineage>
        <taxon>Bacteria</taxon>
        <taxon>Pseudomonadati</taxon>
        <taxon>Pseudomonadota</taxon>
        <taxon>Candidatius Mariprofundia</taxon>
        <taxon>Mariprofundales</taxon>
        <taxon>Mariprofundaceae</taxon>
        <taxon>Mariprofundus</taxon>
    </lineage>
</organism>
<dbReference type="Pfam" id="PF02357">
    <property type="entry name" value="NusG"/>
    <property type="match status" value="1"/>
</dbReference>
<evidence type="ECO:0000259" key="4">
    <source>
        <dbReference type="SMART" id="SM00738"/>
    </source>
</evidence>
<evidence type="ECO:0000313" key="6">
    <source>
        <dbReference type="Proteomes" id="UP000005297"/>
    </source>
</evidence>
<reference evidence="5 6" key="1">
    <citation type="submission" date="2006-09" db="EMBL/GenBank/DDBJ databases">
        <authorList>
            <person name="Emerson D."/>
            <person name="Ferriera S."/>
            <person name="Johnson J."/>
            <person name="Kravitz S."/>
            <person name="Halpern A."/>
            <person name="Remington K."/>
            <person name="Beeson K."/>
            <person name="Tran B."/>
            <person name="Rogers Y.-H."/>
            <person name="Friedman R."/>
            <person name="Venter J.C."/>
        </authorList>
    </citation>
    <scope>NUCLEOTIDE SEQUENCE [LARGE SCALE GENOMIC DNA]</scope>
    <source>
        <strain evidence="5 6">PV-1</strain>
    </source>
</reference>
<feature type="domain" description="NusG-like N-terminal" evidence="4">
    <location>
        <begin position="3"/>
        <end position="102"/>
    </location>
</feature>
<dbReference type="InParanoid" id="Q0F316"/>
<keyword evidence="2" id="KW-0805">Transcription regulation</keyword>
<keyword evidence="6" id="KW-1185">Reference proteome</keyword>
<dbReference type="SMART" id="SM00738">
    <property type="entry name" value="NGN"/>
    <property type="match status" value="1"/>
</dbReference>
<keyword evidence="3" id="KW-0804">Transcription</keyword>
<dbReference type="Gene3D" id="3.30.70.940">
    <property type="entry name" value="NusG, N-terminal domain"/>
    <property type="match status" value="1"/>
</dbReference>
<name>Q0F316_9PROT</name>
<dbReference type="SUPFAM" id="SSF82679">
    <property type="entry name" value="N-utilization substance G protein NusG, N-terminal domain"/>
    <property type="match status" value="1"/>
</dbReference>
<dbReference type="EMBL" id="AATS01000001">
    <property type="protein sequence ID" value="EAU56125.1"/>
    <property type="molecule type" value="Genomic_DNA"/>
</dbReference>
<evidence type="ECO:0000256" key="3">
    <source>
        <dbReference type="ARBA" id="ARBA00023163"/>
    </source>
</evidence>
<dbReference type="HOGENOM" id="CLU_067287_5_0_0"/>
<dbReference type="RefSeq" id="WP_009851269.1">
    <property type="nucleotide sequence ID" value="NZ_DS022295.1"/>
</dbReference>
<evidence type="ECO:0000256" key="1">
    <source>
        <dbReference type="ARBA" id="ARBA00022814"/>
    </source>
</evidence>
<comment type="caution">
    <text evidence="5">The sequence shown here is derived from an EMBL/GenBank/DDBJ whole genome shotgun (WGS) entry which is preliminary data.</text>
</comment>
<evidence type="ECO:0000256" key="2">
    <source>
        <dbReference type="ARBA" id="ARBA00023015"/>
    </source>
</evidence>
<gene>
    <name evidence="5" type="ORF">SPV1_04873</name>
</gene>
<sequence>MSDKQWFAIRVKPRQESLAAANLERQGFEVYLPMINTRISHAGKVSWQPRPFFAGYLFVHLSIDEQRWTTIRSTVGVLAPVAFGTFYPPLSDQVIALLQARHDENGLIAVSSTPESPFRAGEKVRMLDGAMKGLEGVFIEMRGQDRALILLDWMKKSMRVVADTAVLASGRR</sequence>
<dbReference type="GO" id="GO:0005829">
    <property type="term" value="C:cytosol"/>
    <property type="evidence" value="ECO:0007669"/>
    <property type="project" value="TreeGrafter"/>
</dbReference>
<accession>Q0F316</accession>
<evidence type="ECO:0000313" key="5">
    <source>
        <dbReference type="EMBL" id="EAU56125.1"/>
    </source>
</evidence>
<proteinExistence type="predicted"/>
<dbReference type="OrthoDB" id="9790639at2"/>
<dbReference type="GO" id="GO:0006354">
    <property type="term" value="P:DNA-templated transcription elongation"/>
    <property type="evidence" value="ECO:0007669"/>
    <property type="project" value="InterPro"/>
</dbReference>
<protein>
    <submittedName>
        <fullName evidence="5">Transcriptional activator RfaH</fullName>
    </submittedName>
</protein>
<dbReference type="InterPro" id="IPR043425">
    <property type="entry name" value="NusG-like"/>
</dbReference>
<dbReference type="PANTHER" id="PTHR30265">
    <property type="entry name" value="RHO-INTERACTING TRANSCRIPTION TERMINATION FACTOR NUSG"/>
    <property type="match status" value="1"/>
</dbReference>
<dbReference type="STRING" id="314344.AL013_04970"/>
<dbReference type="InterPro" id="IPR006645">
    <property type="entry name" value="NGN-like_dom"/>
</dbReference>
<dbReference type="eggNOG" id="COG0250">
    <property type="taxonomic scope" value="Bacteria"/>
</dbReference>
<dbReference type="PANTHER" id="PTHR30265:SF7">
    <property type="entry name" value="TRANSCRIPTION ANTITERMINATION PROTEIN RFAH"/>
    <property type="match status" value="1"/>
</dbReference>
<dbReference type="Proteomes" id="UP000005297">
    <property type="component" value="Unassembled WGS sequence"/>
</dbReference>